<organism evidence="2">
    <name type="scientific">Spirodela intermedia</name>
    <name type="common">Intermediate duckweed</name>
    <dbReference type="NCBI Taxonomy" id="51605"/>
    <lineage>
        <taxon>Eukaryota</taxon>
        <taxon>Viridiplantae</taxon>
        <taxon>Streptophyta</taxon>
        <taxon>Embryophyta</taxon>
        <taxon>Tracheophyta</taxon>
        <taxon>Spermatophyta</taxon>
        <taxon>Magnoliopsida</taxon>
        <taxon>Liliopsida</taxon>
        <taxon>Araceae</taxon>
        <taxon>Lemnoideae</taxon>
        <taxon>Spirodela</taxon>
    </lineage>
</organism>
<reference evidence="2 3" key="1">
    <citation type="submission" date="2019-12" db="EMBL/GenBank/DDBJ databases">
        <authorList>
            <person name="Scholz U."/>
            <person name="Mascher M."/>
            <person name="Fiebig A."/>
        </authorList>
    </citation>
    <scope>NUCLEOTIDE SEQUENCE</scope>
</reference>
<gene>
    <name evidence="2" type="ORF">SI7747_02003133</name>
</gene>
<evidence type="ECO:0000313" key="2">
    <source>
        <dbReference type="EMBL" id="CAA2616921.1"/>
    </source>
</evidence>
<feature type="compositionally biased region" description="Basic and acidic residues" evidence="1">
    <location>
        <begin position="45"/>
        <end position="56"/>
    </location>
</feature>
<sequence length="79" mass="8457">MVVEMVVDDGGCRWRAVKEGEGVGTAAEAGMVMIGWRQADGNGMEGRRNGRREGGWGRRSSRPGAGGPPTNPSWGDWIK</sequence>
<dbReference type="EMBL" id="CACRZD030000002">
    <property type="protein sequence ID" value="CAA6656593.1"/>
    <property type="molecule type" value="Genomic_DNA"/>
</dbReference>
<dbReference type="EMBL" id="LR743589">
    <property type="protein sequence ID" value="CAA2616921.1"/>
    <property type="molecule type" value="Genomic_DNA"/>
</dbReference>
<evidence type="ECO:0000256" key="1">
    <source>
        <dbReference type="SAM" id="MobiDB-lite"/>
    </source>
</evidence>
<name>A0A7I8IHN3_SPIIN</name>
<evidence type="ECO:0000313" key="3">
    <source>
        <dbReference type="Proteomes" id="UP001189122"/>
    </source>
</evidence>
<accession>A0A7I8IHN3</accession>
<keyword evidence="3" id="KW-1185">Reference proteome</keyword>
<feature type="region of interest" description="Disordered" evidence="1">
    <location>
        <begin position="38"/>
        <end position="79"/>
    </location>
</feature>
<protein>
    <submittedName>
        <fullName evidence="2">Uncharacterized protein</fullName>
    </submittedName>
</protein>
<proteinExistence type="predicted"/>
<dbReference type="Proteomes" id="UP001189122">
    <property type="component" value="Unassembled WGS sequence"/>
</dbReference>
<dbReference type="AlphaFoldDB" id="A0A7I8IHN3"/>